<name>A0A699JTF7_TANCI</name>
<reference evidence="1" key="1">
    <citation type="journal article" date="2019" name="Sci. Rep.">
        <title>Draft genome of Tanacetum cinerariifolium, the natural source of mosquito coil.</title>
        <authorList>
            <person name="Yamashiro T."/>
            <person name="Shiraishi A."/>
            <person name="Satake H."/>
            <person name="Nakayama K."/>
        </authorList>
    </citation>
    <scope>NUCLEOTIDE SEQUENCE</scope>
</reference>
<evidence type="ECO:0000313" key="1">
    <source>
        <dbReference type="EMBL" id="GFA56896.1"/>
    </source>
</evidence>
<dbReference type="AlphaFoldDB" id="A0A699JTF7"/>
<protein>
    <submittedName>
        <fullName evidence="1">Uncharacterized protein</fullName>
    </submittedName>
</protein>
<organism evidence="1">
    <name type="scientific">Tanacetum cinerariifolium</name>
    <name type="common">Dalmatian daisy</name>
    <name type="synonym">Chrysanthemum cinerariifolium</name>
    <dbReference type="NCBI Taxonomy" id="118510"/>
    <lineage>
        <taxon>Eukaryota</taxon>
        <taxon>Viridiplantae</taxon>
        <taxon>Streptophyta</taxon>
        <taxon>Embryophyta</taxon>
        <taxon>Tracheophyta</taxon>
        <taxon>Spermatophyta</taxon>
        <taxon>Magnoliopsida</taxon>
        <taxon>eudicotyledons</taxon>
        <taxon>Gunneridae</taxon>
        <taxon>Pentapetalae</taxon>
        <taxon>asterids</taxon>
        <taxon>campanulids</taxon>
        <taxon>Asterales</taxon>
        <taxon>Asteraceae</taxon>
        <taxon>Asteroideae</taxon>
        <taxon>Anthemideae</taxon>
        <taxon>Anthemidinae</taxon>
        <taxon>Tanacetum</taxon>
    </lineage>
</organism>
<gene>
    <name evidence="1" type="ORF">Tci_628868</name>
</gene>
<comment type="caution">
    <text evidence="1">The sequence shown here is derived from an EMBL/GenBank/DDBJ whole genome shotgun (WGS) entry which is preliminary data.</text>
</comment>
<accession>A0A699JTF7</accession>
<proteinExistence type="predicted"/>
<dbReference type="EMBL" id="BKCJ010447239">
    <property type="protein sequence ID" value="GFA56896.1"/>
    <property type="molecule type" value="Genomic_DNA"/>
</dbReference>
<sequence>MAFRNFIYTEDDDDLDFLPKEPSPGFGIGLPSASVNTKPAKVVEELEVQPVEVTADSGESPKAVVFVVHPGSVAARVKERKCKTRGCSLRPHIQRKLASGPSSSRAMRAKTFASQDDASFLSISDNDEGLPDCFELKDANAFNRRAREFLQVIEKMSGEANVIKARERSREEEYKGL</sequence>